<keyword evidence="4" id="KW-0833">Ubl conjugation pathway</keyword>
<gene>
    <name evidence="7" type="ORF">PXEA_LOCUS15846</name>
</gene>
<dbReference type="PANTHER" id="PTHR46896:SF3">
    <property type="entry name" value="FI06413P-RELATED"/>
    <property type="match status" value="1"/>
</dbReference>
<evidence type="ECO:0000256" key="2">
    <source>
        <dbReference type="ARBA" id="ARBA00022553"/>
    </source>
</evidence>
<dbReference type="GO" id="GO:0070139">
    <property type="term" value="F:SUMO-specific endopeptidase activity"/>
    <property type="evidence" value="ECO:0007669"/>
    <property type="project" value="TreeGrafter"/>
</dbReference>
<protein>
    <recommendedName>
        <fullName evidence="6">Ubiquitin-like protease family profile domain-containing protein</fullName>
    </recommendedName>
</protein>
<comment type="caution">
    <text evidence="7">The sequence shown here is derived from an EMBL/GenBank/DDBJ whole genome shotgun (WGS) entry which is preliminary data.</text>
</comment>
<dbReference type="InterPro" id="IPR003653">
    <property type="entry name" value="Peptidase_C48_C"/>
</dbReference>
<dbReference type="InterPro" id="IPR051947">
    <property type="entry name" value="Sentrin-specific_protease"/>
</dbReference>
<sequence length="213" mass="24457">MRIPFHPEGAPDSISLTSEDLACLAPNIFLNDTIINFYLRYLYYEQLTALQRRSTYLFNSFFYNRLVSIKGAFLESSPGVLSNDTLNGSINCSSAQMTLHHPVHINTQEAKLAHHANVAKWTRRVDLFSKDHIIIPINENSHWFLGLVCYPWMAGMVSYTALYQAAAFDLCRLTDDFVDVDQMEISDEENATEEVIEYLPTDTRVNLYSFLHF</sequence>
<keyword evidence="3" id="KW-0645">Protease</keyword>
<feature type="domain" description="Ubiquitin-like protease family profile" evidence="6">
    <location>
        <begin position="14"/>
        <end position="213"/>
    </location>
</feature>
<accession>A0A3S5FE13</accession>
<evidence type="ECO:0000259" key="6">
    <source>
        <dbReference type="PROSITE" id="PS50600"/>
    </source>
</evidence>
<dbReference type="Gene3D" id="3.40.395.10">
    <property type="entry name" value="Adenoviral Proteinase, Chain A"/>
    <property type="match status" value="1"/>
</dbReference>
<dbReference type="Proteomes" id="UP000784294">
    <property type="component" value="Unassembled WGS sequence"/>
</dbReference>
<keyword evidence="5" id="KW-0378">Hydrolase</keyword>
<dbReference type="InterPro" id="IPR038765">
    <property type="entry name" value="Papain-like_cys_pep_sf"/>
</dbReference>
<keyword evidence="8" id="KW-1185">Reference proteome</keyword>
<dbReference type="GO" id="GO:0006508">
    <property type="term" value="P:proteolysis"/>
    <property type="evidence" value="ECO:0007669"/>
    <property type="project" value="UniProtKB-KW"/>
</dbReference>
<evidence type="ECO:0000256" key="3">
    <source>
        <dbReference type="ARBA" id="ARBA00022670"/>
    </source>
</evidence>
<dbReference type="Pfam" id="PF02902">
    <property type="entry name" value="Peptidase_C48"/>
    <property type="match status" value="2"/>
</dbReference>
<evidence type="ECO:0000313" key="7">
    <source>
        <dbReference type="EMBL" id="VEL22406.1"/>
    </source>
</evidence>
<evidence type="ECO:0000313" key="8">
    <source>
        <dbReference type="Proteomes" id="UP000784294"/>
    </source>
</evidence>
<comment type="similarity">
    <text evidence="1">Belongs to the peptidase C48 family.</text>
</comment>
<dbReference type="PANTHER" id="PTHR46896">
    <property type="entry name" value="SENTRIN-SPECIFIC PROTEASE"/>
    <property type="match status" value="1"/>
</dbReference>
<dbReference type="PROSITE" id="PS50600">
    <property type="entry name" value="ULP_PROTEASE"/>
    <property type="match status" value="1"/>
</dbReference>
<keyword evidence="2" id="KW-0597">Phosphoprotein</keyword>
<dbReference type="AlphaFoldDB" id="A0A3S5FE13"/>
<organism evidence="7 8">
    <name type="scientific">Protopolystoma xenopodis</name>
    <dbReference type="NCBI Taxonomy" id="117903"/>
    <lineage>
        <taxon>Eukaryota</taxon>
        <taxon>Metazoa</taxon>
        <taxon>Spiralia</taxon>
        <taxon>Lophotrochozoa</taxon>
        <taxon>Platyhelminthes</taxon>
        <taxon>Monogenea</taxon>
        <taxon>Polyopisthocotylea</taxon>
        <taxon>Polystomatidea</taxon>
        <taxon>Polystomatidae</taxon>
        <taxon>Protopolystoma</taxon>
    </lineage>
</organism>
<evidence type="ECO:0000256" key="1">
    <source>
        <dbReference type="ARBA" id="ARBA00005234"/>
    </source>
</evidence>
<evidence type="ECO:0000256" key="4">
    <source>
        <dbReference type="ARBA" id="ARBA00022786"/>
    </source>
</evidence>
<evidence type="ECO:0000256" key="5">
    <source>
        <dbReference type="ARBA" id="ARBA00022801"/>
    </source>
</evidence>
<dbReference type="GO" id="GO:0005737">
    <property type="term" value="C:cytoplasm"/>
    <property type="evidence" value="ECO:0007669"/>
    <property type="project" value="TreeGrafter"/>
</dbReference>
<dbReference type="GO" id="GO:0005634">
    <property type="term" value="C:nucleus"/>
    <property type="evidence" value="ECO:0007669"/>
    <property type="project" value="TreeGrafter"/>
</dbReference>
<reference evidence="7" key="1">
    <citation type="submission" date="2018-11" db="EMBL/GenBank/DDBJ databases">
        <authorList>
            <consortium name="Pathogen Informatics"/>
        </authorList>
    </citation>
    <scope>NUCLEOTIDE SEQUENCE</scope>
</reference>
<dbReference type="GO" id="GO:0016926">
    <property type="term" value="P:protein desumoylation"/>
    <property type="evidence" value="ECO:0007669"/>
    <property type="project" value="TreeGrafter"/>
</dbReference>
<dbReference type="OrthoDB" id="442460at2759"/>
<name>A0A3S5FE13_9PLAT</name>
<dbReference type="EMBL" id="CAAALY010056235">
    <property type="protein sequence ID" value="VEL22406.1"/>
    <property type="molecule type" value="Genomic_DNA"/>
</dbReference>
<proteinExistence type="inferred from homology"/>
<dbReference type="SUPFAM" id="SSF54001">
    <property type="entry name" value="Cysteine proteinases"/>
    <property type="match status" value="1"/>
</dbReference>